<dbReference type="PANTHER" id="PTHR31339:SF9">
    <property type="entry name" value="PLASMIN AND FIBRONECTIN-BINDING PROTEIN A"/>
    <property type="match status" value="1"/>
</dbReference>
<organism evidence="4 5">
    <name type="scientific">Granulicella rosea</name>
    <dbReference type="NCBI Taxonomy" id="474952"/>
    <lineage>
        <taxon>Bacteria</taxon>
        <taxon>Pseudomonadati</taxon>
        <taxon>Acidobacteriota</taxon>
        <taxon>Terriglobia</taxon>
        <taxon>Terriglobales</taxon>
        <taxon>Acidobacteriaceae</taxon>
        <taxon>Granulicella</taxon>
    </lineage>
</organism>
<dbReference type="OrthoDB" id="9795222at2"/>
<evidence type="ECO:0000313" key="4">
    <source>
        <dbReference type="EMBL" id="SNT42858.1"/>
    </source>
</evidence>
<feature type="chain" id="PRO_5013099770" evidence="2">
    <location>
        <begin position="27"/>
        <end position="547"/>
    </location>
</feature>
<accession>A0A239MLJ7</accession>
<dbReference type="Gene3D" id="2.160.20.10">
    <property type="entry name" value="Single-stranded right-handed beta-helix, Pectin lyase-like"/>
    <property type="match status" value="1"/>
</dbReference>
<keyword evidence="5" id="KW-1185">Reference proteome</keyword>
<feature type="region of interest" description="Disordered" evidence="1">
    <location>
        <begin position="435"/>
        <end position="462"/>
    </location>
</feature>
<dbReference type="PANTHER" id="PTHR31339">
    <property type="entry name" value="PECTIN LYASE-RELATED"/>
    <property type="match status" value="1"/>
</dbReference>
<dbReference type="InterPro" id="IPR024535">
    <property type="entry name" value="RHGA/B-epi-like_pectate_lyase"/>
</dbReference>
<evidence type="ECO:0000313" key="5">
    <source>
        <dbReference type="Proteomes" id="UP000198356"/>
    </source>
</evidence>
<feature type="domain" description="Rhamnogalacturonase A/B/Epimerase-like pectate lyase" evidence="3">
    <location>
        <begin position="40"/>
        <end position="83"/>
    </location>
</feature>
<dbReference type="AlphaFoldDB" id="A0A239MLJ7"/>
<dbReference type="EMBL" id="FZOU01000014">
    <property type="protein sequence ID" value="SNT42858.1"/>
    <property type="molecule type" value="Genomic_DNA"/>
</dbReference>
<dbReference type="SUPFAM" id="SSF51126">
    <property type="entry name" value="Pectin lyase-like"/>
    <property type="match status" value="1"/>
</dbReference>
<dbReference type="RefSeq" id="WP_089410416.1">
    <property type="nucleotide sequence ID" value="NZ_FZOU01000014.1"/>
</dbReference>
<name>A0A239MLJ7_9BACT</name>
<proteinExistence type="predicted"/>
<dbReference type="InterPro" id="IPR011050">
    <property type="entry name" value="Pectin_lyase_fold/virulence"/>
</dbReference>
<gene>
    <name evidence="4" type="ORF">SAMN05421770_11437</name>
</gene>
<dbReference type="Proteomes" id="UP000198356">
    <property type="component" value="Unassembled WGS sequence"/>
</dbReference>
<sequence length="547" mass="58733">MDARRRTLLKLSPFAITAATTTIGHAALAEAPAVAQDATFNVRTFGATGDGKTVDTPAINQAIEAVAAAGGGVLIFPAGVYVCFTIRLRSRVDLYLSRGCTILAADSPKPGETTGYRGGVYDDAGPAQPWEAYQDYGHNHWANSLFYGEGLHDFSILGPGLIHGKGLAHGTASTRAGYDNFVAEQAGVGNKTIALKNCHHVLLRDFSVLHGGHFAVLATGVDNLTLDNLLIDTERDGFDIDCCHNVRVSNCTVNSPSDDAICPKSSYALGYARTTENVTIANCFVTGAYELGSVVDGTWKKSAKGRGNGRIKCGTESNGGFRNIAISNCVCEGSKGIALETADGALIEDIAISNITLRDTDDIPIFLRLGRRNRGPVETMRPGCLRRVLVSNVVSYNATSNAAAILSGIPSNLIEDVKFNNCYFENAGLPTTFGSGGNTKPFPDWRTIQTPETEDGYPDPSRFGPTPSKGFFVRHLKNLEMAHVEIASSTPDPRPAFWLEDVHRADFFAITAPPQANFALRHVSDLRIFWSRAAKDTTIDTVVDRTI</sequence>
<protein>
    <submittedName>
        <fullName evidence="4">Polygalacturonase</fullName>
    </submittedName>
</protein>
<feature type="signal peptide" evidence="2">
    <location>
        <begin position="1"/>
        <end position="26"/>
    </location>
</feature>
<evidence type="ECO:0000259" key="3">
    <source>
        <dbReference type="Pfam" id="PF12708"/>
    </source>
</evidence>
<evidence type="ECO:0000256" key="1">
    <source>
        <dbReference type="SAM" id="MobiDB-lite"/>
    </source>
</evidence>
<dbReference type="InterPro" id="IPR051801">
    <property type="entry name" value="GH28_Enzymes"/>
</dbReference>
<reference evidence="4 5" key="1">
    <citation type="submission" date="2017-06" db="EMBL/GenBank/DDBJ databases">
        <authorList>
            <person name="Kim H.J."/>
            <person name="Triplett B.A."/>
        </authorList>
    </citation>
    <scope>NUCLEOTIDE SEQUENCE [LARGE SCALE GENOMIC DNA]</scope>
    <source>
        <strain evidence="4 5">DSM 18704</strain>
    </source>
</reference>
<keyword evidence="2" id="KW-0732">Signal</keyword>
<evidence type="ECO:0000256" key="2">
    <source>
        <dbReference type="SAM" id="SignalP"/>
    </source>
</evidence>
<dbReference type="InterPro" id="IPR012334">
    <property type="entry name" value="Pectin_lyas_fold"/>
</dbReference>
<dbReference type="Pfam" id="PF12708">
    <property type="entry name" value="Pect-lyase_RHGA_epim"/>
    <property type="match status" value="1"/>
</dbReference>